<accession>A0A9X0RCS0</accession>
<evidence type="ECO:0000313" key="2">
    <source>
        <dbReference type="Proteomes" id="UP000615796"/>
    </source>
</evidence>
<keyword evidence="2" id="KW-1185">Reference proteome</keyword>
<proteinExistence type="predicted"/>
<name>A0A9X0RCS0_VIBME</name>
<sequence length="178" mass="20544">MAIQVDRTIEVSAEFSNDTEQSLRFSLTKAWGNGEKKALFILLNPSKADIVRMDNTFANVVNYCVDANFDAVTVVNLFPYRATEPKDLAGKYDLGLSENIKVFQRELELANEVFIAWGTEHKKYSQAKKRFESVLKERANGKRISCWYDEKGNYPKHLRILGKNWVNKDYQFVFESVT</sequence>
<dbReference type="EMBL" id="JACRUP010000021">
    <property type="protein sequence ID" value="MBC5852931.1"/>
    <property type="molecule type" value="Genomic_DNA"/>
</dbReference>
<organism evidence="1 2">
    <name type="scientific">Vibrio metschnikovii</name>
    <dbReference type="NCBI Taxonomy" id="28172"/>
    <lineage>
        <taxon>Bacteria</taxon>
        <taxon>Pseudomonadati</taxon>
        <taxon>Pseudomonadota</taxon>
        <taxon>Gammaproteobacteria</taxon>
        <taxon>Vibrionales</taxon>
        <taxon>Vibrionaceae</taxon>
        <taxon>Vibrio</taxon>
    </lineage>
</organism>
<dbReference type="Proteomes" id="UP000615796">
    <property type="component" value="Unassembled WGS sequence"/>
</dbReference>
<protein>
    <submittedName>
        <fullName evidence="1">DUF1643 domain-containing protein</fullName>
    </submittedName>
</protein>
<dbReference type="AlphaFoldDB" id="A0A9X0RCS0"/>
<gene>
    <name evidence="1" type="ORF">H8Q88_18780</name>
</gene>
<dbReference type="InterPro" id="IPR012441">
    <property type="entry name" value="DUF1643"/>
</dbReference>
<comment type="caution">
    <text evidence="1">The sequence shown here is derived from an EMBL/GenBank/DDBJ whole genome shotgun (WGS) entry which is preliminary data.</text>
</comment>
<dbReference type="Pfam" id="PF07799">
    <property type="entry name" value="DUF1643"/>
    <property type="match status" value="1"/>
</dbReference>
<dbReference type="RefSeq" id="WP_187027132.1">
    <property type="nucleotide sequence ID" value="NZ_JACRUP010000021.1"/>
</dbReference>
<evidence type="ECO:0000313" key="1">
    <source>
        <dbReference type="EMBL" id="MBC5852931.1"/>
    </source>
</evidence>
<reference evidence="1" key="1">
    <citation type="submission" date="2020-08" db="EMBL/GenBank/DDBJ databases">
        <title>Genome Sequencing and Pan-Genome Analysis of Migratory bird Vibrio Strains, Inner Mongolia.</title>
        <authorList>
            <person name="Zheng L."/>
        </authorList>
    </citation>
    <scope>NUCLEOTIDE SEQUENCE</scope>
    <source>
        <strain evidence="1">M13F</strain>
    </source>
</reference>